<reference evidence="5 6" key="1">
    <citation type="submission" date="2017-06" db="EMBL/GenBank/DDBJ databases">
        <title>Genome sequencing of cyanobaciteial culture collection at National Institute for Environmental Studies (NIES).</title>
        <authorList>
            <person name="Hirose Y."/>
            <person name="Shimura Y."/>
            <person name="Fujisawa T."/>
            <person name="Nakamura Y."/>
            <person name="Kawachi M."/>
        </authorList>
    </citation>
    <scope>NUCLEOTIDE SEQUENCE [LARGE SCALE GENOMIC DNA]</scope>
    <source>
        <strain evidence="5 6">NIES-267</strain>
    </source>
</reference>
<keyword evidence="2" id="KW-0521">NADP</keyword>
<evidence type="ECO:0000259" key="4">
    <source>
        <dbReference type="Pfam" id="PF01872"/>
    </source>
</evidence>
<evidence type="ECO:0000313" key="5">
    <source>
        <dbReference type="EMBL" id="BAY83190.1"/>
    </source>
</evidence>
<comment type="pathway">
    <text evidence="1">Cofactor biosynthesis; riboflavin biosynthesis.</text>
</comment>
<keyword evidence="6" id="KW-1185">Reference proteome</keyword>
<dbReference type="GO" id="GO:0009231">
    <property type="term" value="P:riboflavin biosynthetic process"/>
    <property type="evidence" value="ECO:0007669"/>
    <property type="project" value="InterPro"/>
</dbReference>
<keyword evidence="3" id="KW-0560">Oxidoreductase</keyword>
<name>A0A1Z4LPL2_9CYAN</name>
<proteinExistence type="predicted"/>
<accession>A0A1Z4LPL2</accession>
<gene>
    <name evidence="5" type="ORF">NIES267_26770</name>
</gene>
<sequence length="231" mass="25447">MTQQHRPQTTVILAMSADGKIADVTRSPARFGSINDKAHLEKEIATKDGVLFGAGTLRAYGTTLTVSHPDLLQHRQCNGKPPQPVHIVISHSGNLNPELRFFQQPVERWLVSTAAGAKFWQARPEFKRILVFETPTGKVDVRAALQNLTTLGIAHLGVLGGGKLVANFIELNLIDEIWLTICPLILGGKDTPTPVDGCGFLAKLAPRLQLMEVRTEDQEVFLHYSLQQFPD</sequence>
<evidence type="ECO:0000313" key="6">
    <source>
        <dbReference type="Proteomes" id="UP000218418"/>
    </source>
</evidence>
<dbReference type="Proteomes" id="UP000218418">
    <property type="component" value="Chromosome"/>
</dbReference>
<dbReference type="Gene3D" id="3.40.430.10">
    <property type="entry name" value="Dihydrofolate Reductase, subunit A"/>
    <property type="match status" value="1"/>
</dbReference>
<organism evidence="5 6">
    <name type="scientific">Calothrix parasitica NIES-267</name>
    <dbReference type="NCBI Taxonomy" id="1973488"/>
    <lineage>
        <taxon>Bacteria</taxon>
        <taxon>Bacillati</taxon>
        <taxon>Cyanobacteriota</taxon>
        <taxon>Cyanophyceae</taxon>
        <taxon>Nostocales</taxon>
        <taxon>Calotrichaceae</taxon>
        <taxon>Calothrix</taxon>
    </lineage>
</organism>
<dbReference type="Pfam" id="PF01872">
    <property type="entry name" value="RibD_C"/>
    <property type="match status" value="1"/>
</dbReference>
<protein>
    <submittedName>
        <fullName evidence="5">Bifunctional deaminase-reductase-like protein</fullName>
    </submittedName>
</protein>
<evidence type="ECO:0000256" key="3">
    <source>
        <dbReference type="ARBA" id="ARBA00023002"/>
    </source>
</evidence>
<feature type="domain" description="Bacterial bifunctional deaminase-reductase C-terminal" evidence="4">
    <location>
        <begin position="10"/>
        <end position="220"/>
    </location>
</feature>
<dbReference type="GO" id="GO:0008703">
    <property type="term" value="F:5-amino-6-(5-phosphoribosylamino)uracil reductase activity"/>
    <property type="evidence" value="ECO:0007669"/>
    <property type="project" value="InterPro"/>
</dbReference>
<dbReference type="InterPro" id="IPR050765">
    <property type="entry name" value="Riboflavin_Biosynth_HTPR"/>
</dbReference>
<dbReference type="InterPro" id="IPR002734">
    <property type="entry name" value="RibDG_C"/>
</dbReference>
<dbReference type="OrthoDB" id="9800865at2"/>
<dbReference type="AlphaFoldDB" id="A0A1Z4LPL2"/>
<dbReference type="InterPro" id="IPR024072">
    <property type="entry name" value="DHFR-like_dom_sf"/>
</dbReference>
<evidence type="ECO:0000256" key="1">
    <source>
        <dbReference type="ARBA" id="ARBA00005104"/>
    </source>
</evidence>
<dbReference type="SUPFAM" id="SSF53597">
    <property type="entry name" value="Dihydrofolate reductase-like"/>
    <property type="match status" value="1"/>
</dbReference>
<dbReference type="PANTHER" id="PTHR38011">
    <property type="entry name" value="DIHYDROFOLATE REDUCTASE FAMILY PROTEIN (AFU_ORTHOLOGUE AFUA_8G06820)"/>
    <property type="match status" value="1"/>
</dbReference>
<dbReference type="PANTHER" id="PTHR38011:SF7">
    <property type="entry name" value="2,5-DIAMINO-6-RIBOSYLAMINO-4(3H)-PYRIMIDINONE 5'-PHOSPHATE REDUCTASE"/>
    <property type="match status" value="1"/>
</dbReference>
<dbReference type="EMBL" id="AP018227">
    <property type="protein sequence ID" value="BAY83190.1"/>
    <property type="molecule type" value="Genomic_DNA"/>
</dbReference>
<evidence type="ECO:0000256" key="2">
    <source>
        <dbReference type="ARBA" id="ARBA00022857"/>
    </source>
</evidence>